<keyword evidence="3" id="KW-1185">Reference proteome</keyword>
<dbReference type="PANTHER" id="PTHR43415">
    <property type="entry name" value="SPERMIDINE N(1)-ACETYLTRANSFERASE"/>
    <property type="match status" value="1"/>
</dbReference>
<gene>
    <name evidence="2" type="ORF">J2Z70_001879</name>
</gene>
<dbReference type="EMBL" id="JAGGLV010000005">
    <property type="protein sequence ID" value="MBP2111738.1"/>
    <property type="molecule type" value="Genomic_DNA"/>
</dbReference>
<dbReference type="PANTHER" id="PTHR43415:SF3">
    <property type="entry name" value="GNAT-FAMILY ACETYLTRANSFERASE"/>
    <property type="match status" value="1"/>
</dbReference>
<dbReference type="PROSITE" id="PS51186">
    <property type="entry name" value="GNAT"/>
    <property type="match status" value="1"/>
</dbReference>
<dbReference type="Gene3D" id="3.40.630.30">
    <property type="match status" value="1"/>
</dbReference>
<dbReference type="RefSeq" id="WP_209871889.1">
    <property type="nucleotide sequence ID" value="NZ_JAGGLV010000005.1"/>
</dbReference>
<dbReference type="InterPro" id="IPR020036">
    <property type="entry name" value="PseH"/>
</dbReference>
<proteinExistence type="predicted"/>
<reference evidence="2 3" key="1">
    <citation type="submission" date="2021-03" db="EMBL/GenBank/DDBJ databases">
        <title>Genomic Encyclopedia of Type Strains, Phase IV (KMG-IV): sequencing the most valuable type-strain genomes for metagenomic binning, comparative biology and taxonomic classification.</title>
        <authorList>
            <person name="Goeker M."/>
        </authorList>
    </citation>
    <scope>NUCLEOTIDE SEQUENCE [LARGE SCALE GENOMIC DNA]</scope>
    <source>
        <strain evidence="2 3">DSM 101953</strain>
    </source>
</reference>
<protein>
    <submittedName>
        <fullName evidence="2">UDP-4-amino-4, 6-dideoxy-N-acetyl-beta-L-altrosamine N-acetyltransferase</fullName>
    </submittedName>
</protein>
<organism evidence="2 3">
    <name type="scientific">Paenibacillus silagei</name>
    <dbReference type="NCBI Taxonomy" id="1670801"/>
    <lineage>
        <taxon>Bacteria</taxon>
        <taxon>Bacillati</taxon>
        <taxon>Bacillota</taxon>
        <taxon>Bacilli</taxon>
        <taxon>Bacillales</taxon>
        <taxon>Paenibacillaceae</taxon>
        <taxon>Paenibacillus</taxon>
    </lineage>
</organism>
<accession>A0ABS4NNU5</accession>
<evidence type="ECO:0000313" key="3">
    <source>
        <dbReference type="Proteomes" id="UP000773462"/>
    </source>
</evidence>
<dbReference type="InterPro" id="IPR016181">
    <property type="entry name" value="Acyl_CoA_acyltransferase"/>
</dbReference>
<name>A0ABS4NNU5_9BACL</name>
<sequence length="190" mass="22599">MADLRDYRLEKLGQEHSRLIWEWRNADHIRPYMNHDEIIPLEEHLNWMHAIEEDTSRVVRICYYLDTPAGFVQFSQIDRVHKTCEWGFYIGDKSCPPGSGTMMGILALEHIFQVEQLNKVCAQILDFNQRSLSYHRKLGFIEEGRLGRQRIRNHQPVDVVLMALFREQWEKHRLRLTEEATTGHEGNQDR</sequence>
<dbReference type="NCBIfam" id="TIGR03585">
    <property type="entry name" value="PseH"/>
    <property type="match status" value="1"/>
</dbReference>
<dbReference type="Pfam" id="PF13302">
    <property type="entry name" value="Acetyltransf_3"/>
    <property type="match status" value="1"/>
</dbReference>
<comment type="caution">
    <text evidence="2">The sequence shown here is derived from an EMBL/GenBank/DDBJ whole genome shotgun (WGS) entry which is preliminary data.</text>
</comment>
<dbReference type="Proteomes" id="UP000773462">
    <property type="component" value="Unassembled WGS sequence"/>
</dbReference>
<evidence type="ECO:0000259" key="1">
    <source>
        <dbReference type="PROSITE" id="PS51186"/>
    </source>
</evidence>
<dbReference type="SUPFAM" id="SSF55729">
    <property type="entry name" value="Acyl-CoA N-acyltransferases (Nat)"/>
    <property type="match status" value="1"/>
</dbReference>
<dbReference type="InterPro" id="IPR000182">
    <property type="entry name" value="GNAT_dom"/>
</dbReference>
<feature type="domain" description="N-acetyltransferase" evidence="1">
    <location>
        <begin position="18"/>
        <end position="167"/>
    </location>
</feature>
<evidence type="ECO:0000313" key="2">
    <source>
        <dbReference type="EMBL" id="MBP2111738.1"/>
    </source>
</evidence>